<accession>U4LUI7</accession>
<dbReference type="STRING" id="1076935.U4LUI7"/>
<evidence type="ECO:0000256" key="2">
    <source>
        <dbReference type="ARBA" id="ARBA00022475"/>
    </source>
</evidence>
<keyword evidence="6" id="KW-0325">Glycoprotein</keyword>
<dbReference type="PANTHER" id="PTHR34992">
    <property type="entry name" value="HYPHAL ANASTAMOSIS-7 PROTEIN"/>
    <property type="match status" value="1"/>
</dbReference>
<dbReference type="CDD" id="cd21176">
    <property type="entry name" value="LPMO_auxiliary-like"/>
    <property type="match status" value="1"/>
</dbReference>
<dbReference type="Pfam" id="PF20238">
    <property type="entry name" value="BIM1-like_dom"/>
    <property type="match status" value="1"/>
</dbReference>
<keyword evidence="4 9" id="KW-0732">Signal</keyword>
<keyword evidence="3" id="KW-0336">GPI-anchor</keyword>
<dbReference type="OrthoDB" id="2146436at2759"/>
<dbReference type="InterPro" id="IPR046530">
    <property type="entry name" value="BIM1-like_dom"/>
</dbReference>
<keyword evidence="12" id="KW-1185">Reference proteome</keyword>
<feature type="region of interest" description="Disordered" evidence="8">
    <location>
        <begin position="165"/>
        <end position="185"/>
    </location>
</feature>
<feature type="domain" description="Copper acquisition factor BIM1-like" evidence="10">
    <location>
        <begin position="17"/>
        <end position="158"/>
    </location>
</feature>
<evidence type="ECO:0000313" key="11">
    <source>
        <dbReference type="EMBL" id="CCX33737.1"/>
    </source>
</evidence>
<feature type="region of interest" description="Disordered" evidence="8">
    <location>
        <begin position="25"/>
        <end position="49"/>
    </location>
</feature>
<evidence type="ECO:0000256" key="6">
    <source>
        <dbReference type="ARBA" id="ARBA00023180"/>
    </source>
</evidence>
<evidence type="ECO:0000256" key="5">
    <source>
        <dbReference type="ARBA" id="ARBA00023136"/>
    </source>
</evidence>
<dbReference type="OMA" id="TGLGNFC"/>
<evidence type="ECO:0000256" key="7">
    <source>
        <dbReference type="ARBA" id="ARBA00023288"/>
    </source>
</evidence>
<evidence type="ECO:0000256" key="3">
    <source>
        <dbReference type="ARBA" id="ARBA00022622"/>
    </source>
</evidence>
<comment type="subcellular location">
    <subcellularLocation>
        <location evidence="1">Cell membrane</location>
        <topology evidence="1">Lipid-anchor</topology>
        <topology evidence="1">GPI-anchor</topology>
    </subcellularLocation>
</comment>
<feature type="chain" id="PRO_5004651797" evidence="9">
    <location>
        <begin position="18"/>
        <end position="213"/>
    </location>
</feature>
<name>U4LUI7_PYROM</name>
<dbReference type="InterPro" id="IPR046936">
    <property type="entry name" value="BIM1-like"/>
</dbReference>
<dbReference type="Proteomes" id="UP000018144">
    <property type="component" value="Unassembled WGS sequence"/>
</dbReference>
<feature type="compositionally biased region" description="Polar residues" evidence="8">
    <location>
        <begin position="27"/>
        <end position="36"/>
    </location>
</feature>
<feature type="signal peptide" evidence="9">
    <location>
        <begin position="1"/>
        <end position="17"/>
    </location>
</feature>
<keyword evidence="7" id="KW-0449">Lipoprotein</keyword>
<sequence>MHATALLLTLLPALATAHFSVTYPTDRGSNSQTQADSPCGGKNTPSSTRTKWPIAGGQLSFEAGHDEANTAVYLALGNNPVKDDFKIILKDKFLQIGLGTFCWNELTVPGDLGIKNGDNATIQVVQAGHSGGGLYNCADITFTDAPMRIAQACVNGTGVSAQEATTSAPSASGSGSAAPAATTSAKPSSAAESVRVAGGALLAGAVGVAAWLL</sequence>
<dbReference type="GO" id="GO:0005886">
    <property type="term" value="C:plasma membrane"/>
    <property type="evidence" value="ECO:0007669"/>
    <property type="project" value="UniProtKB-SubCell"/>
</dbReference>
<dbReference type="AlphaFoldDB" id="U4LUI7"/>
<protein>
    <submittedName>
        <fullName evidence="11">Similar to Uncharacterized protein AFUA_6G02800 acc. no. Q4WCX9</fullName>
    </submittedName>
</protein>
<evidence type="ECO:0000256" key="8">
    <source>
        <dbReference type="SAM" id="MobiDB-lite"/>
    </source>
</evidence>
<reference evidence="11 12" key="1">
    <citation type="journal article" date="2013" name="PLoS Genet.">
        <title>The genome and development-dependent transcriptomes of Pyronema confluens: a window into fungal evolution.</title>
        <authorList>
            <person name="Traeger S."/>
            <person name="Altegoer F."/>
            <person name="Freitag M."/>
            <person name="Gabaldon T."/>
            <person name="Kempken F."/>
            <person name="Kumar A."/>
            <person name="Marcet-Houben M."/>
            <person name="Poggeler S."/>
            <person name="Stajich J.E."/>
            <person name="Nowrousian M."/>
        </authorList>
    </citation>
    <scope>NUCLEOTIDE SEQUENCE [LARGE SCALE GENOMIC DNA]</scope>
    <source>
        <strain evidence="12">CBS 100304</strain>
        <tissue evidence="11">Vegetative mycelium</tissue>
    </source>
</reference>
<dbReference type="EMBL" id="HF936171">
    <property type="protein sequence ID" value="CCX33737.1"/>
    <property type="molecule type" value="Genomic_DNA"/>
</dbReference>
<dbReference type="GO" id="GO:0098552">
    <property type="term" value="C:side of membrane"/>
    <property type="evidence" value="ECO:0007669"/>
    <property type="project" value="UniProtKB-KW"/>
</dbReference>
<dbReference type="eggNOG" id="ENOG502S92W">
    <property type="taxonomic scope" value="Eukaryota"/>
</dbReference>
<dbReference type="PANTHER" id="PTHR34992:SF1">
    <property type="entry name" value="COPPER ACQUISITION FACTOR BIM1-LIKE DOMAIN-CONTAINING PROTEIN"/>
    <property type="match status" value="1"/>
</dbReference>
<keyword evidence="5" id="KW-0472">Membrane</keyword>
<evidence type="ECO:0000256" key="1">
    <source>
        <dbReference type="ARBA" id="ARBA00004609"/>
    </source>
</evidence>
<organism evidence="11 12">
    <name type="scientific">Pyronema omphalodes (strain CBS 100304)</name>
    <name type="common">Pyronema confluens</name>
    <dbReference type="NCBI Taxonomy" id="1076935"/>
    <lineage>
        <taxon>Eukaryota</taxon>
        <taxon>Fungi</taxon>
        <taxon>Dikarya</taxon>
        <taxon>Ascomycota</taxon>
        <taxon>Pezizomycotina</taxon>
        <taxon>Pezizomycetes</taxon>
        <taxon>Pezizales</taxon>
        <taxon>Pyronemataceae</taxon>
        <taxon>Pyronema</taxon>
    </lineage>
</organism>
<evidence type="ECO:0000256" key="9">
    <source>
        <dbReference type="SAM" id="SignalP"/>
    </source>
</evidence>
<gene>
    <name evidence="11" type="ORF">PCON_01742</name>
</gene>
<evidence type="ECO:0000256" key="4">
    <source>
        <dbReference type="ARBA" id="ARBA00022729"/>
    </source>
</evidence>
<keyword evidence="2" id="KW-1003">Cell membrane</keyword>
<evidence type="ECO:0000313" key="12">
    <source>
        <dbReference type="Proteomes" id="UP000018144"/>
    </source>
</evidence>
<proteinExistence type="predicted"/>
<evidence type="ECO:0000259" key="10">
    <source>
        <dbReference type="Pfam" id="PF20238"/>
    </source>
</evidence>